<dbReference type="EMBL" id="WOYG01000001">
    <property type="protein sequence ID" value="NLV09937.1"/>
    <property type="molecule type" value="Genomic_DNA"/>
</dbReference>
<dbReference type="Proteomes" id="UP000608662">
    <property type="component" value="Unassembled WGS sequence"/>
</dbReference>
<comment type="caution">
    <text evidence="1">The sequence shown here is derived from an EMBL/GenBank/DDBJ whole genome shotgun (WGS) entry which is preliminary data.</text>
</comment>
<accession>A0A847UCK8</accession>
<gene>
    <name evidence="1" type="ORF">GOC74_08345</name>
</gene>
<protein>
    <submittedName>
        <fullName evidence="1">DUF393 domain-containing protein</fullName>
    </submittedName>
</protein>
<dbReference type="AlphaFoldDB" id="A0A847UCK8"/>
<dbReference type="InterPro" id="IPR007263">
    <property type="entry name" value="DCC1-like"/>
</dbReference>
<proteinExistence type="predicted"/>
<sequence>MAARLDDIDGPVLLFDGVCNLCNAAVRFVVRFDAAGTFRFAPLQSEVGQALLERHDLSTETFDSVVLIEDGAVATKSTAALRVARQLDGPWPLLYPAIALPTRVRDGVYDLVAEYRYRVFGKKDQCPVPEPEIRDRFLQRRLD</sequence>
<name>A0A847UCK8_9EURY</name>
<reference evidence="1" key="1">
    <citation type="submission" date="2019-12" db="EMBL/GenBank/DDBJ databases">
        <title>Whole-genome sequence of Halomicrobium mukohataei pws1.</title>
        <authorList>
            <person name="Verma D.K."/>
            <person name="Gopal K."/>
            <person name="Prasad E.S."/>
        </authorList>
    </citation>
    <scope>NUCLEOTIDE SEQUENCE</scope>
    <source>
        <strain evidence="1">Pws1</strain>
    </source>
</reference>
<dbReference type="PANTHER" id="PTHR33639">
    <property type="entry name" value="THIOL-DISULFIDE OXIDOREDUCTASE DCC"/>
    <property type="match status" value="1"/>
</dbReference>
<dbReference type="PANTHER" id="PTHR33639:SF2">
    <property type="entry name" value="DUF393 DOMAIN-CONTAINING PROTEIN"/>
    <property type="match status" value="1"/>
</dbReference>
<organism evidence="1 2">
    <name type="scientific">Halomicrobium mukohataei</name>
    <dbReference type="NCBI Taxonomy" id="57705"/>
    <lineage>
        <taxon>Archaea</taxon>
        <taxon>Methanobacteriati</taxon>
        <taxon>Methanobacteriota</taxon>
        <taxon>Stenosarchaea group</taxon>
        <taxon>Halobacteria</taxon>
        <taxon>Halobacteriales</taxon>
        <taxon>Haloarculaceae</taxon>
        <taxon>Halomicrobium</taxon>
    </lineage>
</organism>
<dbReference type="InterPro" id="IPR052927">
    <property type="entry name" value="DCC_oxidoreductase"/>
</dbReference>
<dbReference type="GO" id="GO:0015035">
    <property type="term" value="F:protein-disulfide reductase activity"/>
    <property type="evidence" value="ECO:0007669"/>
    <property type="project" value="InterPro"/>
</dbReference>
<evidence type="ECO:0000313" key="1">
    <source>
        <dbReference type="EMBL" id="NLV09937.1"/>
    </source>
</evidence>
<dbReference type="Pfam" id="PF04134">
    <property type="entry name" value="DCC1-like"/>
    <property type="match status" value="1"/>
</dbReference>
<evidence type="ECO:0000313" key="2">
    <source>
        <dbReference type="Proteomes" id="UP000608662"/>
    </source>
</evidence>